<comment type="caution">
    <text evidence="17">The sequence shown here is derived from an EMBL/GenBank/DDBJ whole genome shotgun (WGS) entry which is preliminary data.</text>
</comment>
<dbReference type="FunFam" id="3.10.20.740:FF:000001">
    <property type="entry name" value="NADH-quinone oxidoreductase subunit G"/>
    <property type="match status" value="1"/>
</dbReference>
<dbReference type="InterPro" id="IPR000283">
    <property type="entry name" value="NADH_UbQ_OxRdtase_75kDa_su_CS"/>
</dbReference>
<dbReference type="Gene3D" id="3.10.20.740">
    <property type="match status" value="1"/>
</dbReference>
<dbReference type="PANTHER" id="PTHR43105:SF13">
    <property type="entry name" value="NADH-UBIQUINONE OXIDOREDUCTASE 75 KDA SUBUNIT, MITOCHONDRIAL"/>
    <property type="match status" value="1"/>
</dbReference>
<keyword evidence="18" id="KW-1185">Reference proteome</keyword>
<evidence type="ECO:0000256" key="8">
    <source>
        <dbReference type="ARBA" id="ARBA00023004"/>
    </source>
</evidence>
<sequence length="795" mass="84891">MSAEAKEVKPAVEMVNIEVNGVPMEAPKGSMIIEATDKAGISIPRFCYHRKLSIAANCRMCLVDVEKAPKPMPACATPVMEGMKVYTESRRAIDAQHGVMEFLLINHPLDCPICDQGGECELQDLAMGYGRSVSRFTERKRVVKDKNVGPLVQTDMTRCIHCTRCIRFLDEIAGTVEMGGTGRGDRLEIGTCVENSIDSELSGNIIDLCPVGALTNKPFRFSARAWEMAARPSVGAHDGVGSHLYYHARTGRIMRAVPRDSEATNETWLADRDRYSHFGLYHEDRVIQPLIKVDGQWRESTWDDALARAVEILKNAGKDLCTLMSPSAATEEYYLAQRLVRALGSAHIDHRLRECDFADDGMRPSAPLFQTHIAGLESTDAALLVGCNPRHEAPILGHRLRKAWRAGATISVINPLKWDFVFDVEHQQVVAPQQMVGELAAVCVAAAGETGVPDALTELVAGVEPTDAHRALADRLRGAEQGVILVGHFAAGHEQAASLRQLAGWLAELTDCGIDILPHGANATGAWLAGAVPHRGPGGRPVEAGMTVADMLGSEGNSWLLWDFEPGHDVSDPAAAQGALANAAGVVAVAAYAGDDLKSVADVILPLAPVAESEGSFINVDGLPVPFAPAGRVSGDARPGWKILRRLGDALGLEGFGQVSLANLQAEMRADIDAGTAQAVAPASVVLSAARAGDNGLFRIGEVPMYAVDALCRRSAPLQQTVHAESDFVGLNPADADRLGLTHDGKARVRQGTAFVELPVRVTDQVPSGGAWVRSATEFGRTLGPASGPIKVEVA</sequence>
<feature type="domain" description="2Fe-2S ferredoxin-type" evidence="14">
    <location>
        <begin position="13"/>
        <end position="91"/>
    </location>
</feature>
<organism evidence="17 18">
    <name type="scientific">Elongatibacter sediminis</name>
    <dbReference type="NCBI Taxonomy" id="3119006"/>
    <lineage>
        <taxon>Bacteria</taxon>
        <taxon>Pseudomonadati</taxon>
        <taxon>Pseudomonadota</taxon>
        <taxon>Gammaproteobacteria</taxon>
        <taxon>Chromatiales</taxon>
        <taxon>Wenzhouxiangellaceae</taxon>
        <taxon>Elongatibacter</taxon>
    </lineage>
</organism>
<dbReference type="InterPro" id="IPR006963">
    <property type="entry name" value="Mopterin_OxRdtase_4Fe-4S_dom"/>
</dbReference>
<dbReference type="EMBL" id="JAZHOG010000008">
    <property type="protein sequence ID" value="MEJ8568471.1"/>
    <property type="molecule type" value="Genomic_DNA"/>
</dbReference>
<keyword evidence="4 13" id="KW-0001">2Fe-2S</keyword>
<comment type="similarity">
    <text evidence="2 13">Belongs to the complex I 75 kDa subunit family.</text>
</comment>
<dbReference type="PROSITE" id="PS00643">
    <property type="entry name" value="COMPLEX1_75K_3"/>
    <property type="match status" value="1"/>
</dbReference>
<keyword evidence="6 13" id="KW-0479">Metal-binding</keyword>
<keyword evidence="9 13" id="KW-0411">Iron-sulfur</keyword>
<dbReference type="Pfam" id="PF00384">
    <property type="entry name" value="Molybdopterin"/>
    <property type="match status" value="1"/>
</dbReference>
<evidence type="ECO:0000256" key="1">
    <source>
        <dbReference type="ARBA" id="ARBA00001966"/>
    </source>
</evidence>
<dbReference type="PANTHER" id="PTHR43105">
    <property type="entry name" value="RESPIRATORY NITRATE REDUCTASE"/>
    <property type="match status" value="1"/>
</dbReference>
<evidence type="ECO:0000256" key="4">
    <source>
        <dbReference type="ARBA" id="ARBA00022714"/>
    </source>
</evidence>
<dbReference type="InterPro" id="IPR054351">
    <property type="entry name" value="NADH_UbQ_OxRdtase_ferredoxin"/>
</dbReference>
<dbReference type="RefSeq" id="WP_354695793.1">
    <property type="nucleotide sequence ID" value="NZ_JAZHOG010000008.1"/>
</dbReference>
<dbReference type="InterPro" id="IPR036010">
    <property type="entry name" value="2Fe-2S_ferredoxin-like_sf"/>
</dbReference>
<keyword evidence="7 13" id="KW-1278">Translocase</keyword>
<evidence type="ECO:0000256" key="12">
    <source>
        <dbReference type="ARBA" id="ARBA00047712"/>
    </source>
</evidence>
<dbReference type="GO" id="GO:0046872">
    <property type="term" value="F:metal ion binding"/>
    <property type="evidence" value="ECO:0007669"/>
    <property type="project" value="UniProtKB-UniRule"/>
</dbReference>
<dbReference type="Proteomes" id="UP001359886">
    <property type="component" value="Unassembled WGS sequence"/>
</dbReference>
<dbReference type="GO" id="GO:0016651">
    <property type="term" value="F:oxidoreductase activity, acting on NAD(P)H"/>
    <property type="evidence" value="ECO:0007669"/>
    <property type="project" value="InterPro"/>
</dbReference>
<feature type="domain" description="4Fe-4S Mo/W bis-MGD-type" evidence="15">
    <location>
        <begin position="228"/>
        <end position="284"/>
    </location>
</feature>
<dbReference type="PROSITE" id="PS00642">
    <property type="entry name" value="COMPLEX1_75K_2"/>
    <property type="match status" value="1"/>
</dbReference>
<dbReference type="InterPro" id="IPR050123">
    <property type="entry name" value="Prok_molybdopt-oxidoreductase"/>
</dbReference>
<feature type="domain" description="4Fe-4S His(Cys)3-ligated-type" evidence="16">
    <location>
        <begin position="91"/>
        <end position="130"/>
    </location>
</feature>
<dbReference type="NCBIfam" id="TIGR01973">
    <property type="entry name" value="NuoG"/>
    <property type="match status" value="1"/>
</dbReference>
<evidence type="ECO:0000256" key="13">
    <source>
        <dbReference type="RuleBase" id="RU003525"/>
    </source>
</evidence>
<evidence type="ECO:0000313" key="17">
    <source>
        <dbReference type="EMBL" id="MEJ8568471.1"/>
    </source>
</evidence>
<dbReference type="Gene3D" id="3.40.228.10">
    <property type="entry name" value="Dimethylsulfoxide Reductase, domain 2"/>
    <property type="match status" value="1"/>
</dbReference>
<dbReference type="Pfam" id="PF22117">
    <property type="entry name" value="Fer4_Nqo3"/>
    <property type="match status" value="1"/>
</dbReference>
<dbReference type="SUPFAM" id="SSF54862">
    <property type="entry name" value="4Fe-4S ferredoxins"/>
    <property type="match status" value="1"/>
</dbReference>
<dbReference type="InterPro" id="IPR009010">
    <property type="entry name" value="Asp_de-COase-like_dom_sf"/>
</dbReference>
<name>A0AAW9RFD3_9GAMM</name>
<evidence type="ECO:0000256" key="3">
    <source>
        <dbReference type="ARBA" id="ARBA00022485"/>
    </source>
</evidence>
<comment type="catalytic activity">
    <reaction evidence="12 13">
        <text>a quinone + NADH + 5 H(+)(in) = a quinol + NAD(+) + 4 H(+)(out)</text>
        <dbReference type="Rhea" id="RHEA:57888"/>
        <dbReference type="ChEBI" id="CHEBI:15378"/>
        <dbReference type="ChEBI" id="CHEBI:24646"/>
        <dbReference type="ChEBI" id="CHEBI:57540"/>
        <dbReference type="ChEBI" id="CHEBI:57945"/>
        <dbReference type="ChEBI" id="CHEBI:132124"/>
    </reaction>
</comment>
<keyword evidence="5 13" id="KW-0874">Quinone</keyword>
<evidence type="ECO:0000259" key="15">
    <source>
        <dbReference type="PROSITE" id="PS51669"/>
    </source>
</evidence>
<proteinExistence type="inferred from homology"/>
<dbReference type="SMART" id="SM00929">
    <property type="entry name" value="NADH-G_4Fe-4S_3"/>
    <property type="match status" value="1"/>
</dbReference>
<evidence type="ECO:0000256" key="5">
    <source>
        <dbReference type="ARBA" id="ARBA00022719"/>
    </source>
</evidence>
<gene>
    <name evidence="17" type="primary">nuoG</name>
    <name evidence="17" type="ORF">V3330_12625</name>
</gene>
<dbReference type="GO" id="GO:0042773">
    <property type="term" value="P:ATP synthesis coupled electron transport"/>
    <property type="evidence" value="ECO:0007669"/>
    <property type="project" value="InterPro"/>
</dbReference>
<keyword evidence="3 13" id="KW-0004">4Fe-4S</keyword>
<keyword evidence="8 13" id="KW-0408">Iron</keyword>
<evidence type="ECO:0000256" key="10">
    <source>
        <dbReference type="ARBA" id="ARBA00023027"/>
    </source>
</evidence>
<dbReference type="EC" id="7.1.1.-" evidence="13"/>
<evidence type="ECO:0000259" key="16">
    <source>
        <dbReference type="PROSITE" id="PS51839"/>
    </source>
</evidence>
<dbReference type="PROSITE" id="PS51085">
    <property type="entry name" value="2FE2S_FER_2"/>
    <property type="match status" value="1"/>
</dbReference>
<evidence type="ECO:0000256" key="2">
    <source>
        <dbReference type="ARBA" id="ARBA00005404"/>
    </source>
</evidence>
<comment type="cofactor">
    <cofactor evidence="1 13">
        <name>[4Fe-4S] cluster</name>
        <dbReference type="ChEBI" id="CHEBI:49883"/>
    </cofactor>
</comment>
<reference evidence="17 18" key="1">
    <citation type="submission" date="2024-02" db="EMBL/GenBank/DDBJ databases">
        <title>A novel Wenzhouxiangellaceae bacterium, isolated from coastal sediments.</title>
        <authorList>
            <person name="Du Z.-J."/>
            <person name="Ye Y.-Q."/>
            <person name="Zhang X.-Y."/>
        </authorList>
    </citation>
    <scope>NUCLEOTIDE SEQUENCE [LARGE SCALE GENOMIC DNA]</scope>
    <source>
        <strain evidence="17 18">CH-27</strain>
    </source>
</reference>
<dbReference type="SUPFAM" id="SSF50692">
    <property type="entry name" value="ADC-like"/>
    <property type="match status" value="1"/>
</dbReference>
<evidence type="ECO:0000313" key="18">
    <source>
        <dbReference type="Proteomes" id="UP001359886"/>
    </source>
</evidence>
<dbReference type="Pfam" id="PF22151">
    <property type="entry name" value="Fer4_NDSU1"/>
    <property type="match status" value="1"/>
</dbReference>
<dbReference type="InterPro" id="IPR001041">
    <property type="entry name" value="2Fe-2S_ferredoxin-type"/>
</dbReference>
<dbReference type="PROSITE" id="PS00641">
    <property type="entry name" value="COMPLEX1_75K_1"/>
    <property type="match status" value="1"/>
</dbReference>
<accession>A0AAW9RFD3</accession>
<evidence type="ECO:0000259" key="14">
    <source>
        <dbReference type="PROSITE" id="PS51085"/>
    </source>
</evidence>
<dbReference type="GO" id="GO:0016020">
    <property type="term" value="C:membrane"/>
    <property type="evidence" value="ECO:0007669"/>
    <property type="project" value="InterPro"/>
</dbReference>
<dbReference type="AlphaFoldDB" id="A0AAW9RFD3"/>
<dbReference type="Pfam" id="PF10588">
    <property type="entry name" value="NADH-G_4Fe-4S_3"/>
    <property type="match status" value="1"/>
</dbReference>
<comment type="function">
    <text evidence="13">NDH-1 shuttles electrons from NADH, via FMN and iron-sulfur (Fe-S) centers, to quinones in the respiratory chain. Couples the redox reaction to proton translocation (for every two electrons transferred, four hydrogen ions are translocated across the cytoplasmic membrane), and thus conserves the redox energy in a proton gradient.</text>
</comment>
<dbReference type="GO" id="GO:0048038">
    <property type="term" value="F:quinone binding"/>
    <property type="evidence" value="ECO:0007669"/>
    <property type="project" value="UniProtKB-UniRule"/>
</dbReference>
<dbReference type="InterPro" id="IPR010228">
    <property type="entry name" value="NADH_UbQ_OxRdtase_Gsu"/>
</dbReference>
<dbReference type="Gene3D" id="3.30.70.20">
    <property type="match status" value="1"/>
</dbReference>
<evidence type="ECO:0000256" key="11">
    <source>
        <dbReference type="ARBA" id="ARBA00026021"/>
    </source>
</evidence>
<comment type="cofactor">
    <cofactor evidence="13">
        <name>[2Fe-2S] cluster</name>
        <dbReference type="ChEBI" id="CHEBI:190135"/>
    </cofactor>
    <text evidence="13">Binds 1 [2Fe-2S] cluster per subunit.</text>
</comment>
<evidence type="ECO:0000256" key="7">
    <source>
        <dbReference type="ARBA" id="ARBA00022967"/>
    </source>
</evidence>
<comment type="subunit">
    <text evidence="11">Composed of 13 different subunits. Subunits NuoCD, E, F, and G constitute the peripheral sector of the complex.</text>
</comment>
<dbReference type="PROSITE" id="PS51669">
    <property type="entry name" value="4FE4S_MOW_BIS_MGD"/>
    <property type="match status" value="1"/>
</dbReference>
<dbReference type="GO" id="GO:0051539">
    <property type="term" value="F:4 iron, 4 sulfur cluster binding"/>
    <property type="evidence" value="ECO:0007669"/>
    <property type="project" value="UniProtKB-KW"/>
</dbReference>
<evidence type="ECO:0000256" key="9">
    <source>
        <dbReference type="ARBA" id="ARBA00023014"/>
    </source>
</evidence>
<dbReference type="GO" id="GO:0008137">
    <property type="term" value="F:NADH dehydrogenase (ubiquinone) activity"/>
    <property type="evidence" value="ECO:0007669"/>
    <property type="project" value="UniProtKB-UniRule"/>
</dbReference>
<dbReference type="InterPro" id="IPR019574">
    <property type="entry name" value="NADH_UbQ_OxRdtase_Gsu_4Fe4S-bd"/>
</dbReference>
<keyword evidence="10 13" id="KW-0520">NAD</keyword>
<dbReference type="GO" id="GO:0051537">
    <property type="term" value="F:2 iron, 2 sulfur cluster binding"/>
    <property type="evidence" value="ECO:0007669"/>
    <property type="project" value="UniProtKB-UniRule"/>
</dbReference>
<dbReference type="InterPro" id="IPR006656">
    <property type="entry name" value="Mopterin_OxRdtase"/>
</dbReference>
<dbReference type="SUPFAM" id="SSF53706">
    <property type="entry name" value="Formate dehydrogenase/DMSO reductase, domains 1-3"/>
    <property type="match status" value="1"/>
</dbReference>
<dbReference type="SUPFAM" id="SSF54292">
    <property type="entry name" value="2Fe-2S ferredoxin-like"/>
    <property type="match status" value="1"/>
</dbReference>
<dbReference type="CDD" id="cd00207">
    <property type="entry name" value="fer2"/>
    <property type="match status" value="1"/>
</dbReference>
<dbReference type="Gene3D" id="3.40.50.740">
    <property type="match status" value="2"/>
</dbReference>
<protein>
    <recommendedName>
        <fullName evidence="13">NADH-quinone oxidoreductase</fullName>
        <ecNumber evidence="13">7.1.1.-</ecNumber>
    </recommendedName>
</protein>
<evidence type="ECO:0000256" key="6">
    <source>
        <dbReference type="ARBA" id="ARBA00022723"/>
    </source>
</evidence>
<dbReference type="FunFam" id="3.30.70.20:FF:000002">
    <property type="entry name" value="NADH-ubiquinone oxidoreductase 75 kDa subunit"/>
    <property type="match status" value="1"/>
</dbReference>
<dbReference type="PROSITE" id="PS51839">
    <property type="entry name" value="4FE4S_HC3"/>
    <property type="match status" value="1"/>
</dbReference>
<dbReference type="Pfam" id="PF13510">
    <property type="entry name" value="Fer2_4"/>
    <property type="match status" value="1"/>
</dbReference>